<feature type="region of interest" description="Disordered" evidence="1">
    <location>
        <begin position="113"/>
        <end position="140"/>
    </location>
</feature>
<keyword evidence="2" id="KW-0812">Transmembrane</keyword>
<evidence type="ECO:0000256" key="1">
    <source>
        <dbReference type="SAM" id="MobiDB-lite"/>
    </source>
</evidence>
<gene>
    <name evidence="3" type="ORF">KIH27_13560</name>
</gene>
<dbReference type="Proteomes" id="UP001519535">
    <property type="component" value="Unassembled WGS sequence"/>
</dbReference>
<accession>A0ABS5RJZ7</accession>
<sequence length="298" mass="31933">MTLRFNPPPNWPPAPPGWVPDPNWQPDPSWPPAPPGWRLWVEDTTPWPAKSRHRLWLALGAITAVVVVVAGSLWYSRGGEHRTSGAAISTKPDITTLTRDLLLGRSQFSGFDGDTWESGVDNDYQPGGPSDPDGDTTISPQQCAGLRVGQPKEGSSYTQIAGAILSAADGSGKHTTMATLQIVTNEVDLKDLVNSCGQYTSSFGGGESAPTATTVRALTPKGLPKWAVAYSNVTRPLTRPDDFKFGESKVVSIEGYYRGVLVNTSHLAMSHNDIDTAAIADKLVVLFTAQVQKLEAAP</sequence>
<feature type="region of interest" description="Disordered" evidence="1">
    <location>
        <begin position="1"/>
        <end position="30"/>
    </location>
</feature>
<evidence type="ECO:0000313" key="4">
    <source>
        <dbReference type="Proteomes" id="UP001519535"/>
    </source>
</evidence>
<name>A0ABS5RJZ7_9MYCO</name>
<proteinExistence type="predicted"/>
<reference evidence="3 4" key="1">
    <citation type="submission" date="2021-05" db="EMBL/GenBank/DDBJ databases">
        <title>Mycobacterium acidophilum sp. nov., an extremely acid-tolerant member of the genus Mycobacterium.</title>
        <authorList>
            <person name="Xia J."/>
        </authorList>
    </citation>
    <scope>NUCLEOTIDE SEQUENCE [LARGE SCALE GENOMIC DNA]</scope>
    <source>
        <strain evidence="3 4">M1</strain>
    </source>
</reference>
<keyword evidence="4" id="KW-1185">Reference proteome</keyword>
<keyword evidence="2" id="KW-0472">Membrane</keyword>
<dbReference type="RefSeq" id="WP_214093530.1">
    <property type="nucleotide sequence ID" value="NZ_JAHCLR010000027.1"/>
</dbReference>
<feature type="transmembrane region" description="Helical" evidence="2">
    <location>
        <begin position="55"/>
        <end position="75"/>
    </location>
</feature>
<evidence type="ECO:0000256" key="2">
    <source>
        <dbReference type="SAM" id="Phobius"/>
    </source>
</evidence>
<dbReference type="EMBL" id="JAHCLR010000027">
    <property type="protein sequence ID" value="MBS9534615.1"/>
    <property type="molecule type" value="Genomic_DNA"/>
</dbReference>
<evidence type="ECO:0008006" key="5">
    <source>
        <dbReference type="Google" id="ProtNLM"/>
    </source>
</evidence>
<evidence type="ECO:0000313" key="3">
    <source>
        <dbReference type="EMBL" id="MBS9534615.1"/>
    </source>
</evidence>
<protein>
    <recommendedName>
        <fullName evidence="5">DUF5642 domain-containing protein</fullName>
    </recommendedName>
</protein>
<keyword evidence="2" id="KW-1133">Transmembrane helix</keyword>
<organism evidence="3 4">
    <name type="scientific">Mycolicibacter acidiphilus</name>
    <dbReference type="NCBI Taxonomy" id="2835306"/>
    <lineage>
        <taxon>Bacteria</taxon>
        <taxon>Bacillati</taxon>
        <taxon>Actinomycetota</taxon>
        <taxon>Actinomycetes</taxon>
        <taxon>Mycobacteriales</taxon>
        <taxon>Mycobacteriaceae</taxon>
        <taxon>Mycolicibacter</taxon>
    </lineage>
</organism>
<comment type="caution">
    <text evidence="3">The sequence shown here is derived from an EMBL/GenBank/DDBJ whole genome shotgun (WGS) entry which is preliminary data.</text>
</comment>